<dbReference type="PANTHER" id="PTHR35549:SF1">
    <property type="entry name" value="OS04G0584500 PROTEIN"/>
    <property type="match status" value="1"/>
</dbReference>
<reference evidence="9" key="2">
    <citation type="submission" date="2025-08" db="UniProtKB">
        <authorList>
            <consortium name="RefSeq"/>
        </authorList>
    </citation>
    <scope>IDENTIFICATION</scope>
</reference>
<feature type="compositionally biased region" description="Low complexity" evidence="6">
    <location>
        <begin position="23"/>
        <end position="32"/>
    </location>
</feature>
<comment type="catalytic activity">
    <reaction evidence="1">
        <text>S-ubiquitinyl-[E2 ubiquitin-conjugating enzyme]-L-cysteine + [acceptor protein]-L-lysine = [E2 ubiquitin-conjugating enzyme]-L-cysteine + N(6)-ubiquitinyl-[acceptor protein]-L-lysine.</text>
        <dbReference type="EC" id="2.3.2.27"/>
    </reaction>
</comment>
<dbReference type="InterPro" id="IPR013083">
    <property type="entry name" value="Znf_RING/FYVE/PHD"/>
</dbReference>
<dbReference type="SUPFAM" id="SSF48371">
    <property type="entry name" value="ARM repeat"/>
    <property type="match status" value="1"/>
</dbReference>
<evidence type="ECO:0000259" key="7">
    <source>
        <dbReference type="PROSITE" id="PS51698"/>
    </source>
</evidence>
<dbReference type="EC" id="2.3.2.27" evidence="3"/>
<evidence type="ECO:0000256" key="3">
    <source>
        <dbReference type="ARBA" id="ARBA00012483"/>
    </source>
</evidence>
<organism evidence="8 9">
    <name type="scientific">Gossypium hirsutum</name>
    <name type="common">Upland cotton</name>
    <name type="synonym">Gossypium mexicanum</name>
    <dbReference type="NCBI Taxonomy" id="3635"/>
    <lineage>
        <taxon>Eukaryota</taxon>
        <taxon>Viridiplantae</taxon>
        <taxon>Streptophyta</taxon>
        <taxon>Embryophyta</taxon>
        <taxon>Tracheophyta</taxon>
        <taxon>Spermatophyta</taxon>
        <taxon>Magnoliopsida</taxon>
        <taxon>eudicotyledons</taxon>
        <taxon>Gunneridae</taxon>
        <taxon>Pentapetalae</taxon>
        <taxon>rosids</taxon>
        <taxon>malvids</taxon>
        <taxon>Malvales</taxon>
        <taxon>Malvaceae</taxon>
        <taxon>Malvoideae</taxon>
        <taxon>Gossypium</taxon>
    </lineage>
</organism>
<reference evidence="8" key="1">
    <citation type="journal article" date="2020" name="Nat. Genet.">
        <title>Genomic diversifications of five Gossypium allopolyploid species and their impact on cotton improvement.</title>
        <authorList>
            <person name="Chen Z.J."/>
            <person name="Sreedasyam A."/>
            <person name="Ando A."/>
            <person name="Song Q."/>
            <person name="De Santiago L.M."/>
            <person name="Hulse-Kemp A.M."/>
            <person name="Ding M."/>
            <person name="Ye W."/>
            <person name="Kirkbride R.C."/>
            <person name="Jenkins J."/>
            <person name="Plott C."/>
            <person name="Lovell J."/>
            <person name="Lin Y.M."/>
            <person name="Vaughn R."/>
            <person name="Liu B."/>
            <person name="Simpson S."/>
            <person name="Scheffler B.E."/>
            <person name="Wen L."/>
            <person name="Saski C.A."/>
            <person name="Grover C.E."/>
            <person name="Hu G."/>
            <person name="Conover J.L."/>
            <person name="Carlson J.W."/>
            <person name="Shu S."/>
            <person name="Boston L.B."/>
            <person name="Williams M."/>
            <person name="Peterson D.G."/>
            <person name="McGee K."/>
            <person name="Jones D.C."/>
            <person name="Wendel J.F."/>
            <person name="Stelly D.M."/>
            <person name="Grimwood J."/>
            <person name="Schmutz J."/>
        </authorList>
    </citation>
    <scope>NUCLEOTIDE SEQUENCE [LARGE SCALE GENOMIC DNA]</scope>
    <source>
        <strain evidence="8">cv. TM-1</strain>
    </source>
</reference>
<comment type="pathway">
    <text evidence="2">Protein modification; protein ubiquitination.</text>
</comment>
<dbReference type="InterPro" id="IPR045210">
    <property type="entry name" value="RING-Ubox_PUB"/>
</dbReference>
<dbReference type="InterPro" id="IPR003613">
    <property type="entry name" value="Ubox_domain"/>
</dbReference>
<dbReference type="Gene3D" id="3.30.40.10">
    <property type="entry name" value="Zinc/RING finger domain, C3HC4 (zinc finger)"/>
    <property type="match status" value="1"/>
</dbReference>
<dbReference type="Proteomes" id="UP000818029">
    <property type="component" value="Chromosome D06"/>
</dbReference>
<dbReference type="Pfam" id="PF23568">
    <property type="entry name" value="ARM_LIN"/>
    <property type="match status" value="1"/>
</dbReference>
<dbReference type="InterPro" id="IPR016024">
    <property type="entry name" value="ARM-type_fold"/>
</dbReference>
<dbReference type="SUPFAM" id="SSF57850">
    <property type="entry name" value="RING/U-box"/>
    <property type="match status" value="1"/>
</dbReference>
<dbReference type="Pfam" id="PF04564">
    <property type="entry name" value="U-box"/>
    <property type="match status" value="1"/>
</dbReference>
<feature type="region of interest" description="Disordered" evidence="6">
    <location>
        <begin position="1"/>
        <end position="76"/>
    </location>
</feature>
<evidence type="ECO:0000313" key="9">
    <source>
        <dbReference type="RefSeq" id="XP_040951796.1"/>
    </source>
</evidence>
<dbReference type="GeneID" id="107901995"/>
<dbReference type="PANTHER" id="PTHR35549">
    <property type="entry name" value="OS04G0584500 PROTEIN"/>
    <property type="match status" value="1"/>
</dbReference>
<dbReference type="InterPro" id="IPR056512">
    <property type="entry name" value="LIN_N"/>
</dbReference>
<dbReference type="Pfam" id="PF23628">
    <property type="entry name" value="ARM_LIN_C"/>
    <property type="match status" value="1"/>
</dbReference>
<dbReference type="RefSeq" id="XP_040951796.1">
    <property type="nucleotide sequence ID" value="XM_041095862.1"/>
</dbReference>
<name>A0ABM3AAF0_GOSHI</name>
<keyword evidence="4" id="KW-0808">Transferase</keyword>
<gene>
    <name evidence="9" type="primary">LOC107901995</name>
</gene>
<dbReference type="InterPro" id="IPR055566">
    <property type="entry name" value="ARM_LIN"/>
</dbReference>
<dbReference type="SMART" id="SM00504">
    <property type="entry name" value="Ubox"/>
    <property type="match status" value="1"/>
</dbReference>
<dbReference type="CDD" id="cd16664">
    <property type="entry name" value="RING-Ubox_PUB"/>
    <property type="match status" value="1"/>
</dbReference>
<dbReference type="PROSITE" id="PS51698">
    <property type="entry name" value="U_BOX"/>
    <property type="match status" value="1"/>
</dbReference>
<proteinExistence type="predicted"/>
<accession>A0ABM3AAF0</accession>
<evidence type="ECO:0000256" key="4">
    <source>
        <dbReference type="ARBA" id="ARBA00022679"/>
    </source>
</evidence>
<feature type="region of interest" description="Disordered" evidence="6">
    <location>
        <begin position="121"/>
        <end position="177"/>
    </location>
</feature>
<protein>
    <recommendedName>
        <fullName evidence="3">RING-type E3 ubiquitin transferase</fullName>
        <ecNumber evidence="3">2.3.2.27</ecNumber>
    </recommendedName>
</protein>
<dbReference type="Gene3D" id="1.25.10.10">
    <property type="entry name" value="Leucine-rich Repeat Variant"/>
    <property type="match status" value="1"/>
</dbReference>
<keyword evidence="8" id="KW-1185">Reference proteome</keyword>
<evidence type="ECO:0000313" key="8">
    <source>
        <dbReference type="Proteomes" id="UP000818029"/>
    </source>
</evidence>
<evidence type="ECO:0000256" key="6">
    <source>
        <dbReference type="SAM" id="MobiDB-lite"/>
    </source>
</evidence>
<evidence type="ECO:0000256" key="5">
    <source>
        <dbReference type="ARBA" id="ARBA00022786"/>
    </source>
</evidence>
<evidence type="ECO:0000256" key="2">
    <source>
        <dbReference type="ARBA" id="ARBA00004906"/>
    </source>
</evidence>
<evidence type="ECO:0000256" key="1">
    <source>
        <dbReference type="ARBA" id="ARBA00000900"/>
    </source>
</evidence>
<keyword evidence="5" id="KW-0833">Ubl conjugation pathway</keyword>
<feature type="domain" description="U-box" evidence="7">
    <location>
        <begin position="643"/>
        <end position="718"/>
    </location>
</feature>
<feature type="compositionally biased region" description="Basic and acidic residues" evidence="6">
    <location>
        <begin position="43"/>
        <end position="57"/>
    </location>
</feature>
<sequence>MASSLEELLAEEGFRGRKSVTKSRSSNRLESSSKTDSPFSYRVKTERTRSDESRYSLKGELSTSDSTTHRRPRDYLVRREKLNAELKKENKGRLEGRDFEIVEEETERVKDVFAKVGRHSLGRRDKRNDNASTKHLLSRRSYSDKQQNSLKQQGAAYDISNRGSQNRKSYKDGQPEKCDDLVPTVPQPALDEVAVQAIVSILSVYIERFLQDEEFQTALHLKCFSSFNFIRLQDYDIEEKVIVNLEQAIQIVEKAVRESVSARELKKASLQLSVITGLNSNDLKDGFVHGAPYAMLSSCAHLYLSVIYKLQKKDRISARHLLQVFCDSPTQARMNLLPELWEDVFFPHLSHLKGWYNQEASSLSDAPNRERKLKLLEKVYNEIMDSSTYQIAAYYKDWLSVGVEAPPFPSIHVPSISVGNIQHEDSLAHSPDLASPTSPCSAQPMVSKKLYDAVFGRSSKPGLEEIEDNESHYYDTCGRSSDGSTIYVKQTLICSSETVKYPYQNNGEASSKSPQDDASFLNLNMLQEDGSSSTAEEEWRLPGPSILQVKEAYNTLQSTAQDYDKLHAPVLLTANELMLKRLAQPAFELQQTRITYDLTLSGPPNLSEDPHHNSIANPTTVRPTFEELHETYRRFHEESSFSSIRNDFICPLTGKFFEDPVTLETGQTFERVAIKEWFDQGNRTCPVTGKLLEYLSVPLTNIILKHVIDSWKLEICRKNLALAFLIVGNSRENGLPGREEAAIFMLDQFLTTLSKEERTRNTKHLISLGGLPFLLQRFKAGNVEEKIRIAAVLSCCIEADSVCRYHIARDVNIRCLFELVCSKQVNLRTNAVLLLTELICLSRRKYVPLLLSELQSEEIMNIMHALHDHLLNSPPIQRPLVATLFLNIDLLVDPRKYGLYRQEAVDAITEALDSSLIDGEVGEKCCQALLMLGGRFSLSGKLLIEDWILKVAGFNDGPEVNSIKKEEDLDIGDSIILQDDEECAIAEWLRNLSASLVGSGKVSFLEAISKCLGSGNRDLVTACLTSVAWLTRALPLQTDAELQRTLCSLISHLKQSLENGARLQHKILASMSLLNLSKISECRVLLMTIAEEMVVPLRSLADITWTAKELHGIISGADL</sequence>
<dbReference type="InterPro" id="IPR011989">
    <property type="entry name" value="ARM-like"/>
</dbReference>